<feature type="compositionally biased region" description="Polar residues" evidence="1">
    <location>
        <begin position="16"/>
        <end position="33"/>
    </location>
</feature>
<feature type="compositionally biased region" description="Basic and acidic residues" evidence="1">
    <location>
        <begin position="249"/>
        <end position="263"/>
    </location>
</feature>
<evidence type="ECO:0000256" key="1">
    <source>
        <dbReference type="SAM" id="MobiDB-lite"/>
    </source>
</evidence>
<dbReference type="GeneID" id="63709059"/>
<protein>
    <submittedName>
        <fullName evidence="2">Uncharacterized protein</fullName>
    </submittedName>
</protein>
<dbReference type="OMA" id="IMAYQNQ"/>
<organism evidence="2 3">
    <name type="scientific">Penicillium patulum</name>
    <name type="common">Penicillium griseofulvum</name>
    <dbReference type="NCBI Taxonomy" id="5078"/>
    <lineage>
        <taxon>Eukaryota</taxon>
        <taxon>Fungi</taxon>
        <taxon>Dikarya</taxon>
        <taxon>Ascomycota</taxon>
        <taxon>Pezizomycotina</taxon>
        <taxon>Eurotiomycetes</taxon>
        <taxon>Eurotiomycetidae</taxon>
        <taxon>Eurotiales</taxon>
        <taxon>Aspergillaceae</taxon>
        <taxon>Penicillium</taxon>
    </lineage>
</organism>
<feature type="region of interest" description="Disordered" evidence="1">
    <location>
        <begin position="232"/>
        <end position="279"/>
    </location>
</feature>
<feature type="region of interest" description="Disordered" evidence="1">
    <location>
        <begin position="1"/>
        <end position="33"/>
    </location>
</feature>
<accession>A0A135LM96</accession>
<gene>
    <name evidence="2" type="ORF">PGRI_060450</name>
</gene>
<dbReference type="OrthoDB" id="4368839at2759"/>
<comment type="caution">
    <text evidence="2">The sequence shown here is derived from an EMBL/GenBank/DDBJ whole genome shotgun (WGS) entry which is preliminary data.</text>
</comment>
<sequence>MSFFSETPRRRRQDSESNPHQQPPRTQATDLPKESSVTLLNIMKLRPDTSLTVWGNEIIHALQPLKLDALVANDLPRPNPGDANYNKWKFWTRTVARWLLNQVDTSLQQKVRAHSSDFTFADEIFKTIKHLSLHNQSKFIANEVKRWESIKRENFRTPADFILAYQNQYNRLKTEDHAPTCDYALGRLLEALHGEVLKVPFLQEEVKDLGRPVDYKLFVYYCKVLVEESRNPTASNRPASGDASVEAYQDVRGRSRTRGRDISYRGWRQSAKGHGPAWE</sequence>
<evidence type="ECO:0000313" key="3">
    <source>
        <dbReference type="Proteomes" id="UP000070168"/>
    </source>
</evidence>
<proteinExistence type="predicted"/>
<evidence type="ECO:0000313" key="2">
    <source>
        <dbReference type="EMBL" id="KXG50078.1"/>
    </source>
</evidence>
<dbReference type="STRING" id="5078.A0A135LM96"/>
<reference evidence="2 3" key="1">
    <citation type="journal article" date="2016" name="BMC Genomics">
        <title>Genome sequencing and secondary metabolism of the postharvest pathogen Penicillium griseofulvum.</title>
        <authorList>
            <person name="Banani H."/>
            <person name="Marcet-Houben M."/>
            <person name="Ballester A.R."/>
            <person name="Abbruscato P."/>
            <person name="Gonzalez-Candelas L."/>
            <person name="Gabaldon T."/>
            <person name="Spadaro D."/>
        </authorList>
    </citation>
    <scope>NUCLEOTIDE SEQUENCE [LARGE SCALE GENOMIC DNA]</scope>
    <source>
        <strain evidence="2 3">PG3</strain>
    </source>
</reference>
<dbReference type="AlphaFoldDB" id="A0A135LM96"/>
<name>A0A135LM96_PENPA</name>
<dbReference type="EMBL" id="LHQR01000048">
    <property type="protein sequence ID" value="KXG50078.1"/>
    <property type="molecule type" value="Genomic_DNA"/>
</dbReference>
<dbReference type="RefSeq" id="XP_040648614.1">
    <property type="nucleotide sequence ID" value="XM_040793759.1"/>
</dbReference>
<dbReference type="Proteomes" id="UP000070168">
    <property type="component" value="Unassembled WGS sequence"/>
</dbReference>
<keyword evidence="3" id="KW-1185">Reference proteome</keyword>